<dbReference type="Gene3D" id="3.80.10.10">
    <property type="entry name" value="Ribonuclease Inhibitor"/>
    <property type="match status" value="1"/>
</dbReference>
<organism evidence="1">
    <name type="scientific">Absidia glauca</name>
    <name type="common">Pin mould</name>
    <dbReference type="NCBI Taxonomy" id="4829"/>
    <lineage>
        <taxon>Eukaryota</taxon>
        <taxon>Fungi</taxon>
        <taxon>Fungi incertae sedis</taxon>
        <taxon>Mucoromycota</taxon>
        <taxon>Mucoromycotina</taxon>
        <taxon>Mucoromycetes</taxon>
        <taxon>Mucorales</taxon>
        <taxon>Cunninghamellaceae</taxon>
        <taxon>Absidia</taxon>
    </lineage>
</organism>
<evidence type="ECO:0000313" key="2">
    <source>
        <dbReference type="Proteomes" id="UP000078561"/>
    </source>
</evidence>
<protein>
    <recommendedName>
        <fullName evidence="3">F-box domain-containing protein</fullName>
    </recommendedName>
</protein>
<gene>
    <name evidence="1" type="primary">ABSGL_03175.1 scaffold 4267</name>
</gene>
<evidence type="ECO:0008006" key="3">
    <source>
        <dbReference type="Google" id="ProtNLM"/>
    </source>
</evidence>
<proteinExistence type="predicted"/>
<dbReference type="InParanoid" id="A0A168LXQ8"/>
<dbReference type="OrthoDB" id="10257471at2759"/>
<dbReference type="InterPro" id="IPR036047">
    <property type="entry name" value="F-box-like_dom_sf"/>
</dbReference>
<dbReference type="SUPFAM" id="SSF52047">
    <property type="entry name" value="RNI-like"/>
    <property type="match status" value="1"/>
</dbReference>
<dbReference type="PANTHER" id="PTHR38926">
    <property type="entry name" value="F-BOX DOMAIN CONTAINING PROTEIN, EXPRESSED"/>
    <property type="match status" value="1"/>
</dbReference>
<dbReference type="STRING" id="4829.A0A168LXQ8"/>
<reference evidence="1" key="1">
    <citation type="submission" date="2016-04" db="EMBL/GenBank/DDBJ databases">
        <authorList>
            <person name="Evans L.H."/>
            <person name="Alamgir A."/>
            <person name="Owens N."/>
            <person name="Weber N.D."/>
            <person name="Virtaneva K."/>
            <person name="Barbian K."/>
            <person name="Babar A."/>
            <person name="Rosenke K."/>
        </authorList>
    </citation>
    <scope>NUCLEOTIDE SEQUENCE [LARGE SCALE GENOMIC DNA]</scope>
    <source>
        <strain evidence="1">CBS 101.48</strain>
    </source>
</reference>
<name>A0A168LXQ8_ABSGL</name>
<dbReference type="AlphaFoldDB" id="A0A168LXQ8"/>
<keyword evidence="2" id="KW-1185">Reference proteome</keyword>
<dbReference type="PANTHER" id="PTHR38926:SF5">
    <property type="entry name" value="F-BOX AND LEUCINE-RICH REPEAT PROTEIN 6"/>
    <property type="match status" value="1"/>
</dbReference>
<accession>A0A168LXQ8</accession>
<evidence type="ECO:0000313" key="1">
    <source>
        <dbReference type="EMBL" id="SAL97668.1"/>
    </source>
</evidence>
<dbReference type="Proteomes" id="UP000078561">
    <property type="component" value="Unassembled WGS sequence"/>
</dbReference>
<sequence length="417" mass="48091">MTYLSDAPIEVLHLILYNINHQTYLYECALVNKNWYAATNPLLWREPKLLDPGTQREDIISFWLLRSFRQARIHGLHATSLGHYIRKLSIQRYTTLQDMRQVINNVPMVEELVIQVRTMNCKDIERIARKCPKLKRLSLWYLNDTSGRSLDSLRHCNNLRELSIKTGFRTTRLLSSLKHDRLEKLRLITNGCTTDVVTTFSNIPTLTHLDLDSLAAAYFRHYRTLPSPAFFPFLTDLRIMMLDHTGTSNDAVVSFFKAHPLIDTLTIESLKIDSAIMTSLATDLVHLKRLTLMRSGRLPPFTMALPLVENLTIRYCSMKVPSTVCMATLFPNLHYIHVSKHYNYGMRKDSNIMGDDPQSDKLTIESITQLTYLDFASYDSVPGDLKVHLPRRPDGKLVYEDLKHIRKTAVGLAWIDN</sequence>
<dbReference type="InterPro" id="IPR032675">
    <property type="entry name" value="LRR_dom_sf"/>
</dbReference>
<dbReference type="EMBL" id="LT551899">
    <property type="protein sequence ID" value="SAL97668.1"/>
    <property type="molecule type" value="Genomic_DNA"/>
</dbReference>
<dbReference type="SUPFAM" id="SSF81383">
    <property type="entry name" value="F-box domain"/>
    <property type="match status" value="1"/>
</dbReference>